<evidence type="ECO:0000259" key="2">
    <source>
        <dbReference type="Pfam" id="PF13509"/>
    </source>
</evidence>
<dbReference type="Pfam" id="PF13509">
    <property type="entry name" value="S1_2"/>
    <property type="match status" value="2"/>
</dbReference>
<keyword evidence="5" id="KW-1185">Reference proteome</keyword>
<evidence type="ECO:0000313" key="5">
    <source>
        <dbReference type="Proteomes" id="UP001500631"/>
    </source>
</evidence>
<accession>A0ABP9MEC3</accession>
<reference evidence="5" key="1">
    <citation type="journal article" date="2019" name="Int. J. Syst. Evol. Microbiol.">
        <title>The Global Catalogue of Microorganisms (GCM) 10K type strain sequencing project: providing services to taxonomists for standard genome sequencing and annotation.</title>
        <authorList>
            <consortium name="The Broad Institute Genomics Platform"/>
            <consortium name="The Broad Institute Genome Sequencing Center for Infectious Disease"/>
            <person name="Wu L."/>
            <person name="Ma J."/>
        </authorList>
    </citation>
    <scope>NUCLEOTIDE SEQUENCE [LARGE SCALE GENOMIC DNA]</scope>
    <source>
        <strain evidence="5">JCM 18424</strain>
    </source>
</reference>
<proteinExistence type="inferred from homology"/>
<dbReference type="PIRSF" id="PIRSF012524">
    <property type="entry name" value="YitL_S1"/>
    <property type="match status" value="1"/>
</dbReference>
<evidence type="ECO:0000256" key="1">
    <source>
        <dbReference type="PIRNR" id="PIRNR012524"/>
    </source>
</evidence>
<comment type="caution">
    <text evidence="4">The sequence shown here is derived from an EMBL/GenBank/DDBJ whole genome shotgun (WGS) entry which is preliminary data.</text>
</comment>
<feature type="domain" description="Conserved virulence factor B first S1" evidence="2">
    <location>
        <begin position="79"/>
        <end position="140"/>
    </location>
</feature>
<dbReference type="InterPro" id="IPR012340">
    <property type="entry name" value="NA-bd_OB-fold"/>
</dbReference>
<dbReference type="Gene3D" id="2.40.50.140">
    <property type="entry name" value="Nucleic acid-binding proteins"/>
    <property type="match status" value="1"/>
</dbReference>
<sequence length="288" mass="32372">MKGQMSYYRYSEPKIGRMNHLKITQKTSAGAVLEGDILLPTKSIPRSIPANIGDTLEVFVYANAQGKLTATTQKPFTEVGKFADLQVVEISDYGIFLDWGLPKDLMLPFNEEVGTLAVEDFAIVYTYMDERSQRITATMKYDKYLDQIPHSYKEGDEVMLLIESRTPLGLNVIVNHAHRGLVFKSDINYDAQIGSEVTGYIKNVREDGKLDILLQPVIKTAEDRNSLESKILEALKINNGSLPMSDKSAPEEIQRRFGVSKSAFKRAIGGLFKAKKIKIFKDKIELNN</sequence>
<evidence type="ECO:0000313" key="4">
    <source>
        <dbReference type="EMBL" id="GAA5095481.1"/>
    </source>
</evidence>
<dbReference type="InterPro" id="IPR039566">
    <property type="entry name" value="CvfB_S1_st"/>
</dbReference>
<gene>
    <name evidence="4" type="ORF">GCM10023338_04910</name>
</gene>
<dbReference type="InterPro" id="IPR040764">
    <property type="entry name" value="CvfB_WH"/>
</dbReference>
<dbReference type="Gene3D" id="1.10.10.10">
    <property type="entry name" value="Winged helix-like DNA-binding domain superfamily/Winged helix DNA-binding domain"/>
    <property type="match status" value="1"/>
</dbReference>
<feature type="domain" description="Conserved virulence factor B-like winged helix" evidence="3">
    <location>
        <begin position="230"/>
        <end position="286"/>
    </location>
</feature>
<organism evidence="4 5">
    <name type="scientific">Wohlfahrtiimonas larvae</name>
    <dbReference type="NCBI Taxonomy" id="1157986"/>
    <lineage>
        <taxon>Bacteria</taxon>
        <taxon>Pseudomonadati</taxon>
        <taxon>Pseudomonadota</taxon>
        <taxon>Gammaproteobacteria</taxon>
        <taxon>Cardiobacteriales</taxon>
        <taxon>Ignatzschineriaceae</taxon>
        <taxon>Wohlfahrtiimonas</taxon>
    </lineage>
</organism>
<name>A0ABP9MEC3_9GAMM</name>
<dbReference type="InterPro" id="IPR014464">
    <property type="entry name" value="CvfB_fam"/>
</dbReference>
<dbReference type="Pfam" id="PF17783">
    <property type="entry name" value="WHD_CvfB"/>
    <property type="match status" value="1"/>
</dbReference>
<dbReference type="EMBL" id="BAABKE010000002">
    <property type="protein sequence ID" value="GAA5095481.1"/>
    <property type="molecule type" value="Genomic_DNA"/>
</dbReference>
<feature type="domain" description="Conserved virulence factor B first S1" evidence="2">
    <location>
        <begin position="15"/>
        <end position="73"/>
    </location>
</feature>
<evidence type="ECO:0000259" key="3">
    <source>
        <dbReference type="Pfam" id="PF17783"/>
    </source>
</evidence>
<dbReference type="Proteomes" id="UP001500631">
    <property type="component" value="Unassembled WGS sequence"/>
</dbReference>
<comment type="similarity">
    <text evidence="1">Belongs to the CvfB family.</text>
</comment>
<dbReference type="InterPro" id="IPR036388">
    <property type="entry name" value="WH-like_DNA-bd_sf"/>
</dbReference>
<dbReference type="PANTHER" id="PTHR37296">
    <property type="entry name" value="CONSERVED VIRULENCE FACTOR B"/>
    <property type="match status" value="1"/>
</dbReference>
<protein>
    <submittedName>
        <fullName evidence="4">S1-like domain-containing RNA-binding protein</fullName>
    </submittedName>
</protein>
<dbReference type="PANTHER" id="PTHR37296:SF1">
    <property type="entry name" value="CONSERVED VIRULENCE FACTOR B"/>
    <property type="match status" value="1"/>
</dbReference>